<dbReference type="PANTHER" id="PTHR42794">
    <property type="entry name" value="HEMIN IMPORT ATP-BINDING PROTEIN HMUV"/>
    <property type="match status" value="1"/>
</dbReference>
<dbReference type="Gene3D" id="3.40.50.300">
    <property type="entry name" value="P-loop containing nucleotide triphosphate hydrolases"/>
    <property type="match status" value="1"/>
</dbReference>
<evidence type="ECO:0000256" key="2">
    <source>
        <dbReference type="ARBA" id="ARBA00022840"/>
    </source>
</evidence>
<organism evidence="4 5">
    <name type="scientific">Microbacterium soli</name>
    <dbReference type="NCBI Taxonomy" id="446075"/>
    <lineage>
        <taxon>Bacteria</taxon>
        <taxon>Bacillati</taxon>
        <taxon>Actinomycetota</taxon>
        <taxon>Actinomycetes</taxon>
        <taxon>Micrococcales</taxon>
        <taxon>Microbacteriaceae</taxon>
        <taxon>Microbacterium</taxon>
    </lineage>
</organism>
<name>A0ABP7N6F5_9MICO</name>
<dbReference type="Proteomes" id="UP001501591">
    <property type="component" value="Unassembled WGS sequence"/>
</dbReference>
<accession>A0ABP7N6F5</accession>
<protein>
    <submittedName>
        <fullName evidence="4">ABC transporter ATP-binding protein</fullName>
    </submittedName>
</protein>
<keyword evidence="1" id="KW-0547">Nucleotide-binding</keyword>
<dbReference type="Pfam" id="PF00005">
    <property type="entry name" value="ABC_tran"/>
    <property type="match status" value="1"/>
</dbReference>
<evidence type="ECO:0000259" key="3">
    <source>
        <dbReference type="PROSITE" id="PS50893"/>
    </source>
</evidence>
<dbReference type="EMBL" id="BAABCP010000001">
    <property type="protein sequence ID" value="GAA3938230.1"/>
    <property type="molecule type" value="Genomic_DNA"/>
</dbReference>
<evidence type="ECO:0000313" key="5">
    <source>
        <dbReference type="Proteomes" id="UP001501591"/>
    </source>
</evidence>
<dbReference type="PROSITE" id="PS00211">
    <property type="entry name" value="ABC_TRANSPORTER_1"/>
    <property type="match status" value="1"/>
</dbReference>
<proteinExistence type="predicted"/>
<evidence type="ECO:0000313" key="4">
    <source>
        <dbReference type="EMBL" id="GAA3938230.1"/>
    </source>
</evidence>
<dbReference type="RefSeq" id="WP_344818959.1">
    <property type="nucleotide sequence ID" value="NZ_BAABCP010000001.1"/>
</dbReference>
<keyword evidence="2 4" id="KW-0067">ATP-binding</keyword>
<dbReference type="PANTHER" id="PTHR42794:SF2">
    <property type="entry name" value="ABC TRANSPORTER ATP-BINDING PROTEIN"/>
    <property type="match status" value="1"/>
</dbReference>
<comment type="caution">
    <text evidence="4">The sequence shown here is derived from an EMBL/GenBank/DDBJ whole genome shotgun (WGS) entry which is preliminary data.</text>
</comment>
<dbReference type="PROSITE" id="PS50893">
    <property type="entry name" value="ABC_TRANSPORTER_2"/>
    <property type="match status" value="1"/>
</dbReference>
<reference evidence="5" key="1">
    <citation type="journal article" date="2019" name="Int. J. Syst. Evol. Microbiol.">
        <title>The Global Catalogue of Microorganisms (GCM) 10K type strain sequencing project: providing services to taxonomists for standard genome sequencing and annotation.</title>
        <authorList>
            <consortium name="The Broad Institute Genomics Platform"/>
            <consortium name="The Broad Institute Genome Sequencing Center for Infectious Disease"/>
            <person name="Wu L."/>
            <person name="Ma J."/>
        </authorList>
    </citation>
    <scope>NUCLEOTIDE SEQUENCE [LARGE SCALE GENOMIC DNA]</scope>
    <source>
        <strain evidence="5">JCM 17024</strain>
    </source>
</reference>
<dbReference type="GO" id="GO:0005524">
    <property type="term" value="F:ATP binding"/>
    <property type="evidence" value="ECO:0007669"/>
    <property type="project" value="UniProtKB-KW"/>
</dbReference>
<sequence length="276" mass="28927">MTAPVLDAQGLTLSRGGARILDGVDCTVEAGSLTALVGPNGAGKSTLLHLIAGAEQPSSGVVRLDGQDVAGLRRRARARRTALVEQQAETDLDLSVFDVVMLGRTPHTPLLGVPGPADELIALDALHTVGADALVDRRFHELSGGERQRVLLARALAQQPQVLLIDEPTNHLDIEAQLATLAALRALADSGIAVLAALHDLTLAARFADRVVMLDHGRLVATGLPLEVLTPGRLREVYRVRADIVPHPVDGTPLIVFAPAGTGQDRATVFSVDSAG</sequence>
<feature type="domain" description="ABC transporter" evidence="3">
    <location>
        <begin position="6"/>
        <end position="241"/>
    </location>
</feature>
<dbReference type="InterPro" id="IPR027417">
    <property type="entry name" value="P-loop_NTPase"/>
</dbReference>
<dbReference type="SMART" id="SM00382">
    <property type="entry name" value="AAA"/>
    <property type="match status" value="1"/>
</dbReference>
<dbReference type="InterPro" id="IPR003439">
    <property type="entry name" value="ABC_transporter-like_ATP-bd"/>
</dbReference>
<gene>
    <name evidence="4" type="ORF">GCM10022383_15450</name>
</gene>
<dbReference type="SUPFAM" id="SSF52540">
    <property type="entry name" value="P-loop containing nucleoside triphosphate hydrolases"/>
    <property type="match status" value="1"/>
</dbReference>
<keyword evidence="5" id="KW-1185">Reference proteome</keyword>
<evidence type="ECO:0000256" key="1">
    <source>
        <dbReference type="ARBA" id="ARBA00022741"/>
    </source>
</evidence>
<dbReference type="InterPro" id="IPR017871">
    <property type="entry name" value="ABC_transporter-like_CS"/>
</dbReference>
<dbReference type="InterPro" id="IPR003593">
    <property type="entry name" value="AAA+_ATPase"/>
</dbReference>